<dbReference type="Gene3D" id="3.30.2320.30">
    <property type="entry name" value="ATP synthase, E subunit, C-terminal"/>
    <property type="match status" value="1"/>
</dbReference>
<dbReference type="AlphaFoldDB" id="A0A9D5JUM1"/>
<dbReference type="InterPro" id="IPR002842">
    <property type="entry name" value="ATPase_V1_Esu"/>
</dbReference>
<evidence type="ECO:0000256" key="3">
    <source>
        <dbReference type="ARBA" id="ARBA00023065"/>
    </source>
</evidence>
<dbReference type="SUPFAM" id="SSF160527">
    <property type="entry name" value="V-type ATPase subunit E-like"/>
    <property type="match status" value="1"/>
</dbReference>
<evidence type="ECO:0000256" key="2">
    <source>
        <dbReference type="ARBA" id="ARBA00022448"/>
    </source>
</evidence>
<dbReference type="Proteomes" id="UP000649604">
    <property type="component" value="Unassembled WGS sequence"/>
</dbReference>
<gene>
    <name evidence="4" type="ORF">GF339_07030</name>
</gene>
<dbReference type="Pfam" id="PF01991">
    <property type="entry name" value="vATP-synt_E"/>
    <property type="match status" value="1"/>
</dbReference>
<dbReference type="GO" id="GO:0033178">
    <property type="term" value="C:proton-transporting two-sector ATPase complex, catalytic domain"/>
    <property type="evidence" value="ECO:0007669"/>
    <property type="project" value="InterPro"/>
</dbReference>
<comment type="caution">
    <text evidence="4">The sequence shown here is derived from an EMBL/GenBank/DDBJ whole genome shotgun (WGS) entry which is preliminary data.</text>
</comment>
<evidence type="ECO:0000313" key="5">
    <source>
        <dbReference type="Proteomes" id="UP000649604"/>
    </source>
</evidence>
<keyword evidence="2" id="KW-0813">Transport</keyword>
<name>A0A9D5JUM1_9BACT</name>
<dbReference type="EMBL" id="WJJP01000217">
    <property type="protein sequence ID" value="MBD3324321.1"/>
    <property type="molecule type" value="Genomic_DNA"/>
</dbReference>
<keyword evidence="3" id="KW-0406">Ion transport</keyword>
<evidence type="ECO:0000256" key="1">
    <source>
        <dbReference type="ARBA" id="ARBA00005901"/>
    </source>
</evidence>
<protein>
    <recommendedName>
        <fullName evidence="6">V-type proton ATPase subunit E</fullName>
    </recommendedName>
</protein>
<dbReference type="Gene3D" id="1.20.5.620">
    <property type="entry name" value="F1F0 ATP synthase subunit B, membrane domain"/>
    <property type="match status" value="1"/>
</dbReference>
<proteinExistence type="inferred from homology"/>
<accession>A0A9D5JUM1</accession>
<evidence type="ECO:0008006" key="6">
    <source>
        <dbReference type="Google" id="ProtNLM"/>
    </source>
</evidence>
<dbReference type="InterPro" id="IPR038495">
    <property type="entry name" value="ATPase_E_C"/>
</dbReference>
<reference evidence="4" key="1">
    <citation type="submission" date="2019-11" db="EMBL/GenBank/DDBJ databases">
        <title>Microbial mats filling the niche in hypersaline microbial mats.</title>
        <authorList>
            <person name="Wong H.L."/>
            <person name="Macleod F.I."/>
            <person name="White R.A. III"/>
            <person name="Burns B.P."/>
        </authorList>
    </citation>
    <scope>NUCLEOTIDE SEQUENCE</scope>
    <source>
        <strain evidence="4">Rbin_158</strain>
    </source>
</reference>
<dbReference type="GO" id="GO:0046961">
    <property type="term" value="F:proton-transporting ATPase activity, rotational mechanism"/>
    <property type="evidence" value="ECO:0007669"/>
    <property type="project" value="InterPro"/>
</dbReference>
<evidence type="ECO:0000313" key="4">
    <source>
        <dbReference type="EMBL" id="MBD3324321.1"/>
    </source>
</evidence>
<comment type="similarity">
    <text evidence="1">Belongs to the V-ATPase E subunit family.</text>
</comment>
<sequence>MMQEGLFNALTAEVDAEQQRMLAEAKATRQQILQDAEAAVEELRCTRFQECDDTLRIETARILGRARLQARNLLMQARYEVLQEVFQQTRSSLAQLRERPEYETIFQHLAQEALDELDCDDDAPLIFCVDARDEAYCRTFCESRKLAYTLDTSQTFLGGLEVCTADGRVRVSNTLEGRVDRVKTHLIERLARVLFEGA</sequence>
<organism evidence="4 5">
    <name type="scientific">candidate division KSB3 bacterium</name>
    <dbReference type="NCBI Taxonomy" id="2044937"/>
    <lineage>
        <taxon>Bacteria</taxon>
        <taxon>candidate division KSB3</taxon>
    </lineage>
</organism>